<sequence>MTLVLRNLQIVIPLRRAVLRRNMEALRHILGVKEYDLGVICVDNRKIQLINYQYKKKNCPTDVLSFPFQENLAAGELPQPSFPDDYNLGDIFLGVEFIYQQCQEQKDDFYSVMTVTAAHGMCHLLGYQHRSEAEWRQHRITFDVWKLLTVMVKPSLHIQPWETLCHLEAVLPCTRANVRVIVSHDNCCFSFHSCTFAPDAA</sequence>
<keyword evidence="7" id="KW-0862">Zinc</keyword>
<dbReference type="GeneID" id="115474956"/>
<comment type="cofactor">
    <cofactor evidence="1">
        <name>Zn(2+)</name>
        <dbReference type="ChEBI" id="CHEBI:29105"/>
    </cofactor>
</comment>
<comment type="similarity">
    <text evidence="2">Belongs to the endoribonuclease YbeY family.</text>
</comment>
<dbReference type="GO" id="GO:0006364">
    <property type="term" value="P:rRNA processing"/>
    <property type="evidence" value="ECO:0007669"/>
    <property type="project" value="InterPro"/>
</dbReference>
<dbReference type="GO" id="GO:0004222">
    <property type="term" value="F:metalloendopeptidase activity"/>
    <property type="evidence" value="ECO:0007669"/>
    <property type="project" value="InterPro"/>
</dbReference>
<evidence type="ECO:0000313" key="9">
    <source>
        <dbReference type="RefSeq" id="XP_030066539.1"/>
    </source>
</evidence>
<name>A0A6P7YTG2_9AMPH</name>
<evidence type="ECO:0000256" key="7">
    <source>
        <dbReference type="ARBA" id="ARBA00022833"/>
    </source>
</evidence>
<keyword evidence="5" id="KW-0255">Endonuclease</keyword>
<dbReference type="Proteomes" id="UP000515156">
    <property type="component" value="Chromosome 7"/>
</dbReference>
<keyword evidence="6" id="KW-0378">Hydrolase</keyword>
<reference evidence="9" key="1">
    <citation type="submission" date="2025-08" db="UniProtKB">
        <authorList>
            <consortium name="RefSeq"/>
        </authorList>
    </citation>
    <scope>IDENTIFICATION</scope>
</reference>
<keyword evidence="8" id="KW-1185">Reference proteome</keyword>
<evidence type="ECO:0000256" key="5">
    <source>
        <dbReference type="ARBA" id="ARBA00022759"/>
    </source>
</evidence>
<proteinExistence type="inferred from homology"/>
<dbReference type="InterPro" id="IPR023091">
    <property type="entry name" value="MetalPrtase_cat_dom_sf_prd"/>
</dbReference>
<gene>
    <name evidence="9" type="primary">YBEY</name>
</gene>
<keyword evidence="4" id="KW-0479">Metal-binding</keyword>
<dbReference type="PANTHER" id="PTHR46986:SF1">
    <property type="entry name" value="ENDORIBONUCLEASE YBEY, CHLOROPLASTIC"/>
    <property type="match status" value="1"/>
</dbReference>
<dbReference type="Gene3D" id="3.40.390.30">
    <property type="entry name" value="Metalloproteases ('zincins'), catalytic domain"/>
    <property type="match status" value="1"/>
</dbReference>
<dbReference type="GO" id="GO:0004519">
    <property type="term" value="F:endonuclease activity"/>
    <property type="evidence" value="ECO:0007669"/>
    <property type="project" value="UniProtKB-KW"/>
</dbReference>
<dbReference type="PANTHER" id="PTHR46986">
    <property type="entry name" value="ENDORIBONUCLEASE YBEY, CHLOROPLASTIC"/>
    <property type="match status" value="1"/>
</dbReference>
<dbReference type="InterPro" id="IPR020549">
    <property type="entry name" value="YbeY_CS"/>
</dbReference>
<organism evidence="8 9">
    <name type="scientific">Microcaecilia unicolor</name>
    <dbReference type="NCBI Taxonomy" id="1415580"/>
    <lineage>
        <taxon>Eukaryota</taxon>
        <taxon>Metazoa</taxon>
        <taxon>Chordata</taxon>
        <taxon>Craniata</taxon>
        <taxon>Vertebrata</taxon>
        <taxon>Euteleostomi</taxon>
        <taxon>Amphibia</taxon>
        <taxon>Gymnophiona</taxon>
        <taxon>Siphonopidae</taxon>
        <taxon>Microcaecilia</taxon>
    </lineage>
</organism>
<evidence type="ECO:0000256" key="1">
    <source>
        <dbReference type="ARBA" id="ARBA00001947"/>
    </source>
</evidence>
<dbReference type="Pfam" id="PF02130">
    <property type="entry name" value="YbeY"/>
    <property type="match status" value="1"/>
</dbReference>
<evidence type="ECO:0000256" key="2">
    <source>
        <dbReference type="ARBA" id="ARBA00010875"/>
    </source>
</evidence>
<dbReference type="SUPFAM" id="SSF55486">
    <property type="entry name" value="Metalloproteases ('zincins'), catalytic domain"/>
    <property type="match status" value="1"/>
</dbReference>
<dbReference type="GO" id="GO:0046872">
    <property type="term" value="F:metal ion binding"/>
    <property type="evidence" value="ECO:0007669"/>
    <property type="project" value="UniProtKB-KW"/>
</dbReference>
<dbReference type="InterPro" id="IPR002036">
    <property type="entry name" value="YbeY"/>
</dbReference>
<keyword evidence="3" id="KW-0540">Nuclease</keyword>
<dbReference type="PROSITE" id="PS01306">
    <property type="entry name" value="UPF0054"/>
    <property type="match status" value="1"/>
</dbReference>
<dbReference type="NCBIfam" id="TIGR00043">
    <property type="entry name" value="rRNA maturation RNase YbeY"/>
    <property type="match status" value="1"/>
</dbReference>
<accession>A0A6P7YTG2</accession>
<dbReference type="InParanoid" id="A0A6P7YTG2"/>
<dbReference type="HAMAP" id="MF_00009">
    <property type="entry name" value="Endoribonucl_YbeY"/>
    <property type="match status" value="1"/>
</dbReference>
<protein>
    <submittedName>
        <fullName evidence="9">Endoribonuclease YbeY isoform X1</fullName>
    </submittedName>
</protein>
<dbReference type="KEGG" id="muo:115474956"/>
<evidence type="ECO:0000313" key="8">
    <source>
        <dbReference type="Proteomes" id="UP000515156"/>
    </source>
</evidence>
<evidence type="ECO:0000256" key="3">
    <source>
        <dbReference type="ARBA" id="ARBA00022722"/>
    </source>
</evidence>
<dbReference type="AlphaFoldDB" id="A0A6P7YTG2"/>
<dbReference type="FunCoup" id="A0A6P7YTG2">
    <property type="interactions" value="753"/>
</dbReference>
<dbReference type="RefSeq" id="XP_030066539.1">
    <property type="nucleotide sequence ID" value="XM_030210679.1"/>
</dbReference>
<dbReference type="OrthoDB" id="27226at2759"/>
<dbReference type="CTD" id="54059"/>
<evidence type="ECO:0000256" key="6">
    <source>
        <dbReference type="ARBA" id="ARBA00022801"/>
    </source>
</evidence>
<evidence type="ECO:0000256" key="4">
    <source>
        <dbReference type="ARBA" id="ARBA00022723"/>
    </source>
</evidence>